<dbReference type="PANTHER" id="PTHR32319:SF0">
    <property type="entry name" value="BACTERIAL HEMOLYSIN-LIKE PROTEIN"/>
    <property type="match status" value="1"/>
</dbReference>
<dbReference type="InterPro" id="IPR004538">
    <property type="entry name" value="Hemolysin_A/TlyA"/>
</dbReference>
<keyword evidence="5" id="KW-1185">Reference proteome</keyword>
<evidence type="ECO:0000256" key="1">
    <source>
        <dbReference type="ARBA" id="ARBA00022884"/>
    </source>
</evidence>
<dbReference type="SUPFAM" id="SSF53335">
    <property type="entry name" value="S-adenosyl-L-methionine-dependent methyltransferases"/>
    <property type="match status" value="1"/>
</dbReference>
<dbReference type="Pfam" id="PF01728">
    <property type="entry name" value="FtsJ"/>
    <property type="match status" value="1"/>
</dbReference>
<feature type="domain" description="Ribosomal RNA methyltransferase FtsJ" evidence="3">
    <location>
        <begin position="61"/>
        <end position="244"/>
    </location>
</feature>
<comment type="caution">
    <text evidence="4">The sequence shown here is derived from an EMBL/GenBank/DDBJ whole genome shotgun (WGS) entry which is preliminary data.</text>
</comment>
<reference evidence="4 5" key="1">
    <citation type="submission" date="2023-02" db="EMBL/GenBank/DDBJ databases">
        <title>Oceanobacillus kimchii IFOP_LL358 isolated form Alexandrium catenella lab strain.</title>
        <authorList>
            <person name="Gajardo G."/>
            <person name="Ueki S."/>
            <person name="Maruyama F."/>
        </authorList>
    </citation>
    <scope>NUCLEOTIDE SEQUENCE [LARGE SCALE GENOMIC DNA]</scope>
    <source>
        <strain evidence="4 5">IFOP_LL358</strain>
    </source>
</reference>
<dbReference type="PANTHER" id="PTHR32319">
    <property type="entry name" value="BACTERIAL HEMOLYSIN-LIKE PROTEIN"/>
    <property type="match status" value="1"/>
</dbReference>
<accession>A0ABQ5TJ89</accession>
<dbReference type="Gene3D" id="3.40.50.150">
    <property type="entry name" value="Vaccinia Virus protein VP39"/>
    <property type="match status" value="1"/>
</dbReference>
<dbReference type="NCBIfam" id="TIGR00478">
    <property type="entry name" value="tly"/>
    <property type="match status" value="1"/>
</dbReference>
<sequence length="269" mass="30474">MKKKKRADELLVERELVEDIEKARRSIMAGVVYTENDRIDKPGTIISSETPLRVKHKDNPYVGRGGKKLDKALQEFDVNVSGKLFMDVGSSTGGFTDCALQHGAVKSYAIDVGYNQLDWKLRNDNRVIVMERTNFKDVTPELLNEGLPNFVSIDVSFISLKHIFPVLNKILQPNSDIIALIKPQFEAKREQVGEKGIVRDPAIHHEVLDKVIVYARQSGFSLLNLTYSPITGTEGNIEFLLHLGWEKEYNMDASISYEHVIEEAHMYLS</sequence>
<dbReference type="InterPro" id="IPR029063">
    <property type="entry name" value="SAM-dependent_MTases_sf"/>
</dbReference>
<organism evidence="4 5">
    <name type="scientific">Oceanobacillus kimchii</name>
    <dbReference type="NCBI Taxonomy" id="746691"/>
    <lineage>
        <taxon>Bacteria</taxon>
        <taxon>Bacillati</taxon>
        <taxon>Bacillota</taxon>
        <taxon>Bacilli</taxon>
        <taxon>Bacillales</taxon>
        <taxon>Bacillaceae</taxon>
        <taxon>Oceanobacillus</taxon>
    </lineage>
</organism>
<dbReference type="Gene3D" id="3.10.290.10">
    <property type="entry name" value="RNA-binding S4 domain"/>
    <property type="match status" value="1"/>
</dbReference>
<proteinExistence type="inferred from homology"/>
<dbReference type="SUPFAM" id="SSF55174">
    <property type="entry name" value="Alpha-L RNA-binding motif"/>
    <property type="match status" value="1"/>
</dbReference>
<evidence type="ECO:0000313" key="4">
    <source>
        <dbReference type="EMBL" id="GLO66530.1"/>
    </source>
</evidence>
<dbReference type="Proteomes" id="UP001275436">
    <property type="component" value="Unassembled WGS sequence"/>
</dbReference>
<evidence type="ECO:0000256" key="2">
    <source>
        <dbReference type="ARBA" id="ARBA00029460"/>
    </source>
</evidence>
<name>A0ABQ5TJ89_9BACI</name>
<evidence type="ECO:0000313" key="5">
    <source>
        <dbReference type="Proteomes" id="UP001275436"/>
    </source>
</evidence>
<dbReference type="EMBL" id="BSKO01000001">
    <property type="protein sequence ID" value="GLO66530.1"/>
    <property type="molecule type" value="Genomic_DNA"/>
</dbReference>
<evidence type="ECO:0000259" key="3">
    <source>
        <dbReference type="Pfam" id="PF01728"/>
    </source>
</evidence>
<dbReference type="InterPro" id="IPR047048">
    <property type="entry name" value="TlyA"/>
</dbReference>
<keyword evidence="1" id="KW-0694">RNA-binding</keyword>
<dbReference type="PIRSF" id="PIRSF005578">
    <property type="entry name" value="TlyA"/>
    <property type="match status" value="1"/>
</dbReference>
<protein>
    <submittedName>
        <fullName evidence="4">TlyA family rRNA (Cytidine-2'-O)-methyltransferase</fullName>
    </submittedName>
</protein>
<dbReference type="RefSeq" id="WP_017796990.1">
    <property type="nucleotide sequence ID" value="NZ_BSKO01000001.1"/>
</dbReference>
<dbReference type="InterPro" id="IPR002877">
    <property type="entry name" value="RNA_MeTrfase_FtsJ_dom"/>
</dbReference>
<comment type="similarity">
    <text evidence="2">Belongs to the TlyA family.</text>
</comment>
<gene>
    <name evidence="4" type="ORF">MACH08_23140</name>
</gene>
<dbReference type="InterPro" id="IPR036986">
    <property type="entry name" value="S4_RNA-bd_sf"/>
</dbReference>